<dbReference type="Gene3D" id="3.40.50.150">
    <property type="entry name" value="Vaccinia Virus protein VP39"/>
    <property type="match status" value="1"/>
</dbReference>
<dbReference type="Pfam" id="PF08241">
    <property type="entry name" value="Methyltransf_11"/>
    <property type="match status" value="1"/>
</dbReference>
<name>B3TC64_9ZZZZ</name>
<accession>B3TC64</accession>
<dbReference type="InterPro" id="IPR013216">
    <property type="entry name" value="Methyltransf_11"/>
</dbReference>
<dbReference type="InterPro" id="IPR029063">
    <property type="entry name" value="SAM-dependent_MTases_sf"/>
</dbReference>
<protein>
    <submittedName>
        <fullName evidence="2">Putative ubiE/COQ5 methyltransferase family protein</fullName>
    </submittedName>
</protein>
<keyword evidence="2" id="KW-0808">Transferase</keyword>
<keyword evidence="2" id="KW-0489">Methyltransferase</keyword>
<dbReference type="PANTHER" id="PTHR45036:SF1">
    <property type="entry name" value="METHYLTRANSFERASE LIKE 7A"/>
    <property type="match status" value="1"/>
</dbReference>
<sequence length="202" mass="22800">MDHATQRKWDNAVRGYDLMNGHGPERRWAPWKRQLFEAMEGKVLFLAVGTGQDIQFFPPGREITGIDISEGMLAHARSKAERYDGRLELRHLDVHDLDYPEATFDQVFTSCTFCSVPDPVNGLRALRRVLKPGGTIGMFEHTGSRCFPFSLILNLMTPLTRRLGPELNRDTPANVRQAGFVEVHVEPVYLDVVKVIRAVSPG</sequence>
<dbReference type="PANTHER" id="PTHR45036">
    <property type="entry name" value="METHYLTRANSFERASE LIKE 7B"/>
    <property type="match status" value="1"/>
</dbReference>
<proteinExistence type="predicted"/>
<dbReference type="EMBL" id="EU016668">
    <property type="protein sequence ID" value="ABZ10173.1"/>
    <property type="molecule type" value="Genomic_DNA"/>
</dbReference>
<dbReference type="InterPro" id="IPR052356">
    <property type="entry name" value="Thiol_S-MT"/>
</dbReference>
<evidence type="ECO:0000259" key="1">
    <source>
        <dbReference type="Pfam" id="PF08241"/>
    </source>
</evidence>
<dbReference type="GO" id="GO:0032259">
    <property type="term" value="P:methylation"/>
    <property type="evidence" value="ECO:0007669"/>
    <property type="project" value="UniProtKB-KW"/>
</dbReference>
<dbReference type="CDD" id="cd02440">
    <property type="entry name" value="AdoMet_MTases"/>
    <property type="match status" value="1"/>
</dbReference>
<gene>
    <name evidence="2" type="ORF">ALOHA_HF4000APKG10H12ctg1g5</name>
</gene>
<feature type="domain" description="Methyltransferase type 11" evidence="1">
    <location>
        <begin position="46"/>
        <end position="136"/>
    </location>
</feature>
<dbReference type="SUPFAM" id="SSF53335">
    <property type="entry name" value="S-adenosyl-L-methionine-dependent methyltransferases"/>
    <property type="match status" value="1"/>
</dbReference>
<dbReference type="AlphaFoldDB" id="B3TC64"/>
<reference evidence="2" key="1">
    <citation type="journal article" date="2008" name="ISME J.">
        <title>Genomic patterns of recombination, clonal divergence and environment in marine microbial populations.</title>
        <authorList>
            <person name="Konstantinidis K.T."/>
            <person name="Delong E.F."/>
        </authorList>
    </citation>
    <scope>NUCLEOTIDE SEQUENCE</scope>
</reference>
<evidence type="ECO:0000313" key="2">
    <source>
        <dbReference type="EMBL" id="ABZ10173.1"/>
    </source>
</evidence>
<dbReference type="GO" id="GO:0008757">
    <property type="term" value="F:S-adenosylmethionine-dependent methyltransferase activity"/>
    <property type="evidence" value="ECO:0007669"/>
    <property type="project" value="InterPro"/>
</dbReference>
<organism evidence="2">
    <name type="scientific">uncultured marine microorganism HF4000_APKG10H12</name>
    <dbReference type="NCBI Taxonomy" id="455560"/>
    <lineage>
        <taxon>unclassified sequences</taxon>
        <taxon>environmental samples</taxon>
    </lineage>
</organism>